<dbReference type="OrthoDB" id="10361972at2759"/>
<keyword evidence="2" id="KW-1185">Reference proteome</keyword>
<proteinExistence type="predicted"/>
<accession>A0A2P5DZ87</accession>
<comment type="caution">
    <text evidence="1">The sequence shown here is derived from an EMBL/GenBank/DDBJ whole genome shotgun (WGS) entry which is preliminary data.</text>
</comment>
<name>A0A2P5DZ87_PARAD</name>
<reference evidence="2" key="1">
    <citation type="submission" date="2016-06" db="EMBL/GenBank/DDBJ databases">
        <title>Parallel loss of symbiosis genes in relatives of nitrogen-fixing non-legume Parasponia.</title>
        <authorList>
            <person name="Van Velzen R."/>
            <person name="Holmer R."/>
            <person name="Bu F."/>
            <person name="Rutten L."/>
            <person name="Van Zeijl A."/>
            <person name="Liu W."/>
            <person name="Santuari L."/>
            <person name="Cao Q."/>
            <person name="Sharma T."/>
            <person name="Shen D."/>
            <person name="Roswanjaya Y."/>
            <person name="Wardhani T."/>
            <person name="Kalhor M.S."/>
            <person name="Jansen J."/>
            <person name="Van den Hoogen J."/>
            <person name="Gungor B."/>
            <person name="Hartog M."/>
            <person name="Hontelez J."/>
            <person name="Verver J."/>
            <person name="Yang W.-C."/>
            <person name="Schijlen E."/>
            <person name="Repin R."/>
            <person name="Schilthuizen M."/>
            <person name="Schranz E."/>
            <person name="Heidstra R."/>
            <person name="Miyata K."/>
            <person name="Fedorova E."/>
            <person name="Kohlen W."/>
            <person name="Bisseling T."/>
            <person name="Smit S."/>
            <person name="Geurts R."/>
        </authorList>
    </citation>
    <scope>NUCLEOTIDE SEQUENCE [LARGE SCALE GENOMIC DNA]</scope>
    <source>
        <strain evidence="2">cv. WU1-14</strain>
    </source>
</reference>
<dbReference type="Proteomes" id="UP000237105">
    <property type="component" value="Unassembled WGS sequence"/>
</dbReference>
<protein>
    <submittedName>
        <fullName evidence="1">Uncharacterized protein</fullName>
    </submittedName>
</protein>
<evidence type="ECO:0000313" key="1">
    <source>
        <dbReference type="EMBL" id="PON78609.1"/>
    </source>
</evidence>
<organism evidence="1 2">
    <name type="scientific">Parasponia andersonii</name>
    <name type="common">Sponia andersonii</name>
    <dbReference type="NCBI Taxonomy" id="3476"/>
    <lineage>
        <taxon>Eukaryota</taxon>
        <taxon>Viridiplantae</taxon>
        <taxon>Streptophyta</taxon>
        <taxon>Embryophyta</taxon>
        <taxon>Tracheophyta</taxon>
        <taxon>Spermatophyta</taxon>
        <taxon>Magnoliopsida</taxon>
        <taxon>eudicotyledons</taxon>
        <taxon>Gunneridae</taxon>
        <taxon>Pentapetalae</taxon>
        <taxon>rosids</taxon>
        <taxon>fabids</taxon>
        <taxon>Rosales</taxon>
        <taxon>Cannabaceae</taxon>
        <taxon>Parasponia</taxon>
    </lineage>
</organism>
<dbReference type="AlphaFoldDB" id="A0A2P5DZ87"/>
<dbReference type="EMBL" id="JXTB01000008">
    <property type="protein sequence ID" value="PON78609.1"/>
    <property type="molecule type" value="Genomic_DNA"/>
</dbReference>
<evidence type="ECO:0000313" key="2">
    <source>
        <dbReference type="Proteomes" id="UP000237105"/>
    </source>
</evidence>
<gene>
    <name evidence="1" type="ORF">PanWU01x14_018670</name>
</gene>
<sequence length="58" mass="6811">MLPSYYENIISLVCEKREAQDKPVRTLPEHISYDKLEPDSHFRSKSVTHHSSPAWISR</sequence>